<sequence length="195" mass="19305">MGRGQRGQQLLDLVEPVPGGVALPLLPGGQAQLDVEGLAGPVGERGDVQGAVGEPAERAGPAPGRAPELVPAVQRGPRVGGEQEGDDGGEGLRGAPVLLAGQPARLVAAVGQFGPGPGQLLLRPGHRRALQAQLRVGDVVRPGGLLGGPVEGAQPAEQRADGLAGRRVGVHAGVRGGQGDGGGQQYGAQAAHQPS</sequence>
<dbReference type="EMBL" id="BAAAXZ010000009">
    <property type="protein sequence ID" value="GAA2909856.1"/>
    <property type="molecule type" value="Genomic_DNA"/>
</dbReference>
<evidence type="ECO:0000256" key="1">
    <source>
        <dbReference type="SAM" id="MobiDB-lite"/>
    </source>
</evidence>
<evidence type="ECO:0000313" key="3">
    <source>
        <dbReference type="Proteomes" id="UP001501102"/>
    </source>
</evidence>
<feature type="compositionally biased region" description="Low complexity" evidence="1">
    <location>
        <begin position="186"/>
        <end position="195"/>
    </location>
</feature>
<feature type="region of interest" description="Disordered" evidence="1">
    <location>
        <begin position="168"/>
        <end position="195"/>
    </location>
</feature>
<gene>
    <name evidence="2" type="ORF">GCM10020221_02260</name>
</gene>
<comment type="caution">
    <text evidence="2">The sequence shown here is derived from an EMBL/GenBank/DDBJ whole genome shotgun (WGS) entry which is preliminary data.</text>
</comment>
<reference evidence="2 3" key="1">
    <citation type="journal article" date="2019" name="Int. J. Syst. Evol. Microbiol.">
        <title>The Global Catalogue of Microorganisms (GCM) 10K type strain sequencing project: providing services to taxonomists for standard genome sequencing and annotation.</title>
        <authorList>
            <consortium name="The Broad Institute Genomics Platform"/>
            <consortium name="The Broad Institute Genome Sequencing Center for Infectious Disease"/>
            <person name="Wu L."/>
            <person name="Ma J."/>
        </authorList>
    </citation>
    <scope>NUCLEOTIDE SEQUENCE [LARGE SCALE GENOMIC DNA]</scope>
    <source>
        <strain evidence="2 3">JCM 4087</strain>
    </source>
</reference>
<dbReference type="Proteomes" id="UP001501102">
    <property type="component" value="Unassembled WGS sequence"/>
</dbReference>
<feature type="compositionally biased region" description="Low complexity" evidence="1">
    <location>
        <begin position="58"/>
        <end position="68"/>
    </location>
</feature>
<name>A0ABN3WBV6_STRTU</name>
<keyword evidence="3" id="KW-1185">Reference proteome</keyword>
<feature type="region of interest" description="Disordered" evidence="1">
    <location>
        <begin position="40"/>
        <end position="69"/>
    </location>
</feature>
<accession>A0ABN3WBV6</accession>
<protein>
    <submittedName>
        <fullName evidence="2">Uncharacterized protein</fullName>
    </submittedName>
</protein>
<proteinExistence type="predicted"/>
<feature type="compositionally biased region" description="Gly residues" evidence="1">
    <location>
        <begin position="174"/>
        <end position="185"/>
    </location>
</feature>
<evidence type="ECO:0000313" key="2">
    <source>
        <dbReference type="EMBL" id="GAA2909856.1"/>
    </source>
</evidence>
<organism evidence="2 3">
    <name type="scientific">Streptomyces thioluteus</name>
    <dbReference type="NCBI Taxonomy" id="66431"/>
    <lineage>
        <taxon>Bacteria</taxon>
        <taxon>Bacillati</taxon>
        <taxon>Actinomycetota</taxon>
        <taxon>Actinomycetes</taxon>
        <taxon>Kitasatosporales</taxon>
        <taxon>Streptomycetaceae</taxon>
        <taxon>Streptomyces</taxon>
    </lineage>
</organism>